<keyword evidence="1" id="KW-0732">Signal</keyword>
<dbReference type="GeneID" id="37019469"/>
<accession>A0A316VBV1</accession>
<dbReference type="EMBL" id="KZ819603">
    <property type="protein sequence ID" value="PWN35042.1"/>
    <property type="molecule type" value="Genomic_DNA"/>
</dbReference>
<organism evidence="2 3">
    <name type="scientific">Meira miltonrushii</name>
    <dbReference type="NCBI Taxonomy" id="1280837"/>
    <lineage>
        <taxon>Eukaryota</taxon>
        <taxon>Fungi</taxon>
        <taxon>Dikarya</taxon>
        <taxon>Basidiomycota</taxon>
        <taxon>Ustilaginomycotina</taxon>
        <taxon>Exobasidiomycetes</taxon>
        <taxon>Exobasidiales</taxon>
        <taxon>Brachybasidiaceae</taxon>
        <taxon>Meira</taxon>
    </lineage>
</organism>
<feature type="chain" id="PRO_5016326847" evidence="1">
    <location>
        <begin position="21"/>
        <end position="156"/>
    </location>
</feature>
<protein>
    <submittedName>
        <fullName evidence="2">Uncharacterized protein</fullName>
    </submittedName>
</protein>
<sequence length="156" mass="17416">MFKLYLYSVLALICIASVLGAETHNDTGSTSSSRTPSPPRIRTTVENEYAGAHGLEYRKKRVTTNLKAGAEFVKGTGCTIKGVCRSIVHKSDTQDREKAKGHFDKAKELRNESHTLGEKHKELKNIQFPSPEDARARVQQNVEARRQRVKAKAVHT</sequence>
<evidence type="ECO:0000313" key="3">
    <source>
        <dbReference type="Proteomes" id="UP000245771"/>
    </source>
</evidence>
<feature type="signal peptide" evidence="1">
    <location>
        <begin position="1"/>
        <end position="20"/>
    </location>
</feature>
<gene>
    <name evidence="2" type="ORF">FA14DRAFT_154472</name>
</gene>
<reference evidence="2 3" key="1">
    <citation type="journal article" date="2018" name="Mol. Biol. Evol.">
        <title>Broad Genomic Sampling Reveals a Smut Pathogenic Ancestry of the Fungal Clade Ustilaginomycotina.</title>
        <authorList>
            <person name="Kijpornyongpan T."/>
            <person name="Mondo S.J."/>
            <person name="Barry K."/>
            <person name="Sandor L."/>
            <person name="Lee J."/>
            <person name="Lipzen A."/>
            <person name="Pangilinan J."/>
            <person name="LaButti K."/>
            <person name="Hainaut M."/>
            <person name="Henrissat B."/>
            <person name="Grigoriev I.V."/>
            <person name="Spatafora J.W."/>
            <person name="Aime M.C."/>
        </authorList>
    </citation>
    <scope>NUCLEOTIDE SEQUENCE [LARGE SCALE GENOMIC DNA]</scope>
    <source>
        <strain evidence="2 3">MCA 3882</strain>
    </source>
</reference>
<evidence type="ECO:0000256" key="1">
    <source>
        <dbReference type="SAM" id="SignalP"/>
    </source>
</evidence>
<proteinExistence type="predicted"/>
<dbReference type="AlphaFoldDB" id="A0A316VBV1"/>
<dbReference type="Proteomes" id="UP000245771">
    <property type="component" value="Unassembled WGS sequence"/>
</dbReference>
<name>A0A316VBV1_9BASI</name>
<evidence type="ECO:0000313" key="2">
    <source>
        <dbReference type="EMBL" id="PWN35042.1"/>
    </source>
</evidence>
<keyword evidence="3" id="KW-1185">Reference proteome</keyword>
<dbReference type="RefSeq" id="XP_025355344.1">
    <property type="nucleotide sequence ID" value="XM_025497688.1"/>
</dbReference>
<dbReference type="InParanoid" id="A0A316VBV1"/>